<gene>
    <name evidence="3" type="ORF">Moror_4592</name>
</gene>
<evidence type="ECO:0000256" key="2">
    <source>
        <dbReference type="SAM" id="MobiDB-lite"/>
    </source>
</evidence>
<feature type="region of interest" description="Disordered" evidence="2">
    <location>
        <begin position="110"/>
        <end position="141"/>
    </location>
</feature>
<proteinExistence type="predicted"/>
<feature type="compositionally biased region" description="Low complexity" evidence="2">
    <location>
        <begin position="118"/>
        <end position="132"/>
    </location>
</feature>
<organism evidence="3 4">
    <name type="scientific">Moniliophthora roreri (strain MCA 2997)</name>
    <name type="common">Cocoa frosty pod rot fungus</name>
    <name type="synonym">Crinipellis roreri</name>
    <dbReference type="NCBI Taxonomy" id="1381753"/>
    <lineage>
        <taxon>Eukaryota</taxon>
        <taxon>Fungi</taxon>
        <taxon>Dikarya</taxon>
        <taxon>Basidiomycota</taxon>
        <taxon>Agaricomycotina</taxon>
        <taxon>Agaricomycetes</taxon>
        <taxon>Agaricomycetidae</taxon>
        <taxon>Agaricales</taxon>
        <taxon>Marasmiineae</taxon>
        <taxon>Marasmiaceae</taxon>
        <taxon>Moniliophthora</taxon>
    </lineage>
</organism>
<accession>V2YKY9</accession>
<dbReference type="KEGG" id="mrr:Moror_4592"/>
<evidence type="ECO:0000313" key="3">
    <source>
        <dbReference type="EMBL" id="ESK92359.1"/>
    </source>
</evidence>
<dbReference type="HOGENOM" id="CLU_792394_0_0_1"/>
<evidence type="ECO:0000313" key="4">
    <source>
        <dbReference type="Proteomes" id="UP000017559"/>
    </source>
</evidence>
<sequence>MTREPASIPSSPWKIADSMNATNHLDDSTLQTKHEFYYSAGIQEGLRRREDELALVRSQRDTTALEAVNMRAKIRELEQKLEHYETSQKHAVSTSPSDASFTHSFVRISTSPTTSNEHSLSVSPSPHHSPTSTNYRHGIPSYRSAFPTREAEIALRGLMEKAKAMDSRALTRIKSLCKEAHATPRDEKSWAQKFVLSEWRNPPELATPSNLNRDPTRPLLPNPRMGDSFESWYEYYCIHNSSLPRGVRKDTFGRPWKPDLRASRIAAQLRPAQGCQPATRTEFTVSLMELLDTPGEYQRIVIGRGFSIASEVTLSPYEGPASVTVEDVVRHMAGCGITFQMIRDDLEPWSHQYKSVALSPASVRNA</sequence>
<dbReference type="EMBL" id="AWSO01000291">
    <property type="protein sequence ID" value="ESK92359.1"/>
    <property type="molecule type" value="Genomic_DNA"/>
</dbReference>
<dbReference type="OrthoDB" id="2953420at2759"/>
<protein>
    <submittedName>
        <fullName evidence="3">Uncharacterized protein</fullName>
    </submittedName>
</protein>
<name>V2YKY9_MONRO</name>
<evidence type="ECO:0000256" key="1">
    <source>
        <dbReference type="SAM" id="Coils"/>
    </source>
</evidence>
<dbReference type="AlphaFoldDB" id="V2YKY9"/>
<feature type="coiled-coil region" evidence="1">
    <location>
        <begin position="60"/>
        <end position="87"/>
    </location>
</feature>
<comment type="caution">
    <text evidence="3">The sequence shown here is derived from an EMBL/GenBank/DDBJ whole genome shotgun (WGS) entry which is preliminary data.</text>
</comment>
<reference evidence="3 4" key="1">
    <citation type="journal article" date="2014" name="BMC Genomics">
        <title>Genome and secretome analysis of the hemibiotrophic fungal pathogen, Moniliophthora roreri, which causes frosty pod rot disease of cacao: mechanisms of the biotrophic and necrotrophic phases.</title>
        <authorList>
            <person name="Meinhardt L.W."/>
            <person name="Costa G.G.L."/>
            <person name="Thomazella D.P.T."/>
            <person name="Teixeira P.J.P.L."/>
            <person name="Carazzolle M.F."/>
            <person name="Schuster S.C."/>
            <person name="Carlson J.E."/>
            <person name="Guiltinan M.J."/>
            <person name="Mieczkowski P."/>
            <person name="Farmer A."/>
            <person name="Ramaraj T."/>
            <person name="Crozier J."/>
            <person name="Davis R.E."/>
            <person name="Shao J."/>
            <person name="Melnick R.L."/>
            <person name="Pereira G.A.G."/>
            <person name="Bailey B.A."/>
        </authorList>
    </citation>
    <scope>NUCLEOTIDE SEQUENCE [LARGE SCALE GENOMIC DNA]</scope>
    <source>
        <strain evidence="3 4">MCA 2997</strain>
    </source>
</reference>
<keyword evidence="1" id="KW-0175">Coiled coil</keyword>
<dbReference type="Proteomes" id="UP000017559">
    <property type="component" value="Unassembled WGS sequence"/>
</dbReference>
<keyword evidence="4" id="KW-1185">Reference proteome</keyword>